<evidence type="ECO:0000256" key="2">
    <source>
        <dbReference type="ARBA" id="ARBA00022840"/>
    </source>
</evidence>
<dbReference type="Gene3D" id="2.60.200.20">
    <property type="match status" value="1"/>
</dbReference>
<gene>
    <name evidence="6" type="ORF">AV530_014031</name>
</gene>
<dbReference type="GO" id="GO:0005524">
    <property type="term" value="F:ATP binding"/>
    <property type="evidence" value="ECO:0007669"/>
    <property type="project" value="UniProtKB-KW"/>
</dbReference>
<feature type="compositionally biased region" description="Pro residues" evidence="4">
    <location>
        <begin position="128"/>
        <end position="139"/>
    </location>
</feature>
<dbReference type="InterPro" id="IPR000253">
    <property type="entry name" value="FHA_dom"/>
</dbReference>
<keyword evidence="2" id="KW-0067">ATP-binding</keyword>
<dbReference type="EMBL" id="LSYS01007686">
    <property type="protein sequence ID" value="OPJ71341.1"/>
    <property type="molecule type" value="Genomic_DNA"/>
</dbReference>
<dbReference type="SUPFAM" id="SSF49879">
    <property type="entry name" value="SMAD/FHA domain"/>
    <property type="match status" value="1"/>
</dbReference>
<evidence type="ECO:0000256" key="1">
    <source>
        <dbReference type="ARBA" id="ARBA00022741"/>
    </source>
</evidence>
<evidence type="ECO:0000313" key="7">
    <source>
        <dbReference type="Proteomes" id="UP000190648"/>
    </source>
</evidence>
<keyword evidence="3" id="KW-0505">Motor protein</keyword>
<dbReference type="InterPro" id="IPR008984">
    <property type="entry name" value="SMAD_FHA_dom_sf"/>
</dbReference>
<dbReference type="OrthoDB" id="3176171at2759"/>
<dbReference type="Pfam" id="PF00498">
    <property type="entry name" value="FHA"/>
    <property type="match status" value="1"/>
</dbReference>
<organism evidence="6 7">
    <name type="scientific">Patagioenas fasciata monilis</name>
    <dbReference type="NCBI Taxonomy" id="372326"/>
    <lineage>
        <taxon>Eukaryota</taxon>
        <taxon>Metazoa</taxon>
        <taxon>Chordata</taxon>
        <taxon>Craniata</taxon>
        <taxon>Vertebrata</taxon>
        <taxon>Euteleostomi</taxon>
        <taxon>Archelosauria</taxon>
        <taxon>Archosauria</taxon>
        <taxon>Dinosauria</taxon>
        <taxon>Saurischia</taxon>
        <taxon>Theropoda</taxon>
        <taxon>Coelurosauria</taxon>
        <taxon>Aves</taxon>
        <taxon>Neognathae</taxon>
        <taxon>Neoaves</taxon>
        <taxon>Columbimorphae</taxon>
        <taxon>Columbiformes</taxon>
        <taxon>Columbidae</taxon>
        <taxon>Patagioenas</taxon>
    </lineage>
</organism>
<reference evidence="6 7" key="1">
    <citation type="submission" date="2016-02" db="EMBL/GenBank/DDBJ databases">
        <title>Band-tailed pigeon sequencing and assembly.</title>
        <authorList>
            <person name="Soares A.E."/>
            <person name="Novak B.J."/>
            <person name="Rice E.S."/>
            <person name="O'Connell B."/>
            <person name="Chang D."/>
            <person name="Weber S."/>
            <person name="Shapiro B."/>
        </authorList>
    </citation>
    <scope>NUCLEOTIDE SEQUENCE [LARGE SCALE GENOMIC DNA]</scope>
    <source>
        <strain evidence="6">BTP2013</strain>
        <tissue evidence="6">Blood</tissue>
    </source>
</reference>
<dbReference type="PANTHER" id="PTHR47117">
    <property type="entry name" value="STAR-RELATED LIPID TRANSFER PROTEIN 9"/>
    <property type="match status" value="1"/>
</dbReference>
<keyword evidence="7" id="KW-1185">Reference proteome</keyword>
<dbReference type="PANTHER" id="PTHR47117:SF10">
    <property type="entry name" value="KINESIN-LIKE PROTEIN KIF1B"/>
    <property type="match status" value="1"/>
</dbReference>
<proteinExistence type="predicted"/>
<evidence type="ECO:0000256" key="3">
    <source>
        <dbReference type="ARBA" id="ARBA00023175"/>
    </source>
</evidence>
<evidence type="ECO:0000313" key="6">
    <source>
        <dbReference type="EMBL" id="OPJ71341.1"/>
    </source>
</evidence>
<sequence>MPECLLYQLKDGDTRVGQTDADICLSGPGVGTPHCVFRTRPRPSGEVLVTLEPCEGAETLLDGQRVTEPTELRSGTPKLPKITPNHPKTAQNHPTPPQNHPKSPQNHPEPLQNHPKTAPKLPKITPNHPEPPQFTPKSP</sequence>
<feature type="region of interest" description="Disordered" evidence="4">
    <location>
        <begin position="59"/>
        <end position="139"/>
    </location>
</feature>
<name>A0A1V4JGL5_PATFA</name>
<dbReference type="AlphaFoldDB" id="A0A1V4JGL5"/>
<evidence type="ECO:0000256" key="4">
    <source>
        <dbReference type="SAM" id="MobiDB-lite"/>
    </source>
</evidence>
<feature type="domain" description="FHA" evidence="5">
    <location>
        <begin position="15"/>
        <end position="76"/>
    </location>
</feature>
<keyword evidence="1" id="KW-0547">Nucleotide-binding</keyword>
<comment type="caution">
    <text evidence="6">The sequence shown here is derived from an EMBL/GenBank/DDBJ whole genome shotgun (WGS) entry which is preliminary data.</text>
</comment>
<dbReference type="Proteomes" id="UP000190648">
    <property type="component" value="Unassembled WGS sequence"/>
</dbReference>
<dbReference type="STRING" id="372326.A0A1V4JGL5"/>
<evidence type="ECO:0000259" key="5">
    <source>
        <dbReference type="Pfam" id="PF00498"/>
    </source>
</evidence>
<accession>A0A1V4JGL5</accession>
<protein>
    <recommendedName>
        <fullName evidence="5">FHA domain-containing protein</fullName>
    </recommendedName>
</protein>